<protein>
    <submittedName>
        <fullName evidence="2">Uncharacterized protein</fullName>
    </submittedName>
</protein>
<sequence length="200" mass="21324">MSTQNIAPAVRILVERSADIISSAGLTIEDFAGVTADKAREIIADCKSAMGMEDDSKLGAPPKTGNAPTAGGNADSVEEVEYMGVVAERRVYGQGTKDRRVYLNAKAFEGSAYMNISLPVGDKLMKIGGINLQDLSEANASDNGTKRGRAMLLRLIQEHGLAACGKIKFEVELNVPSLMEDNHEALDAEIAAFFETATTK</sequence>
<proteinExistence type="predicted"/>
<evidence type="ECO:0000313" key="3">
    <source>
        <dbReference type="Proteomes" id="UP000290131"/>
    </source>
</evidence>
<accession>A0A3T0IIT2</accession>
<evidence type="ECO:0000313" key="2">
    <source>
        <dbReference type="EMBL" id="AZU99700.1"/>
    </source>
</evidence>
<evidence type="ECO:0000256" key="1">
    <source>
        <dbReference type="SAM" id="MobiDB-lite"/>
    </source>
</evidence>
<name>A0A3T0IIT2_9CAUD</name>
<keyword evidence="3" id="KW-1185">Reference proteome</keyword>
<feature type="region of interest" description="Disordered" evidence="1">
    <location>
        <begin position="54"/>
        <end position="74"/>
    </location>
</feature>
<reference evidence="2" key="1">
    <citation type="submission" date="2018-12" db="EMBL/GenBank/DDBJ databases">
        <title>Characterization of a N4-like bacteriophage infecting a coral-derived Vibrio strain.</title>
        <authorList>
            <person name="Huang S."/>
        </authorList>
    </citation>
    <scope>NUCLEOTIDE SEQUENCE [LARGE SCALE GENOMIC DNA]</scope>
</reference>
<organism evidence="2">
    <name type="scientific">Vibrio virus vB_VspP_SBP1</name>
    <dbReference type="NCBI Taxonomy" id="2500581"/>
    <lineage>
        <taxon>Viruses</taxon>
        <taxon>Duplodnaviria</taxon>
        <taxon>Heunggongvirae</taxon>
        <taxon>Uroviricota</taxon>
        <taxon>Caudoviricetes</taxon>
        <taxon>Schitoviridae</taxon>
        <taxon>Electravirus</taxon>
        <taxon>Electravirus Sbp1</taxon>
    </lineage>
</organism>
<gene>
    <name evidence="2" type="ORF">SBP1_gp108</name>
</gene>
<dbReference type="EMBL" id="MK301608">
    <property type="protein sequence ID" value="AZU99700.1"/>
    <property type="molecule type" value="Genomic_DNA"/>
</dbReference>
<dbReference type="Proteomes" id="UP000290131">
    <property type="component" value="Segment"/>
</dbReference>